<sequence>MKKSPSTTSQPLQPLLLNCPLLPAPISPQPPEAVLELQPMSPYQRLLLHRLAEIYGFAHESVGEGEERHLLLERCPKTAMYVSFVVFHLLHYINLAVNCFHVIKM</sequence>
<evidence type="ECO:0000313" key="3">
    <source>
        <dbReference type="EMBL" id="KAK8938074.1"/>
    </source>
</evidence>
<organism evidence="3 4">
    <name type="scientific">Platanthera guangdongensis</name>
    <dbReference type="NCBI Taxonomy" id="2320717"/>
    <lineage>
        <taxon>Eukaryota</taxon>
        <taxon>Viridiplantae</taxon>
        <taxon>Streptophyta</taxon>
        <taxon>Embryophyta</taxon>
        <taxon>Tracheophyta</taxon>
        <taxon>Spermatophyta</taxon>
        <taxon>Magnoliopsida</taxon>
        <taxon>Liliopsida</taxon>
        <taxon>Asparagales</taxon>
        <taxon>Orchidaceae</taxon>
        <taxon>Orchidoideae</taxon>
        <taxon>Orchideae</taxon>
        <taxon>Orchidinae</taxon>
        <taxon>Platanthera</taxon>
    </lineage>
</organism>
<keyword evidence="1" id="KW-0812">Transmembrane</keyword>
<dbReference type="Gene3D" id="3.30.1370.50">
    <property type="entry name" value="R3H-like domain"/>
    <property type="match status" value="1"/>
</dbReference>
<keyword evidence="4" id="KW-1185">Reference proteome</keyword>
<accession>A0ABR2LD88</accession>
<proteinExistence type="predicted"/>
<dbReference type="Proteomes" id="UP001412067">
    <property type="component" value="Unassembled WGS sequence"/>
</dbReference>
<comment type="caution">
    <text evidence="3">The sequence shown here is derived from an EMBL/GenBank/DDBJ whole genome shotgun (WGS) entry which is preliminary data.</text>
</comment>
<evidence type="ECO:0000313" key="4">
    <source>
        <dbReference type="Proteomes" id="UP001412067"/>
    </source>
</evidence>
<feature type="domain" description="R3H" evidence="2">
    <location>
        <begin position="13"/>
        <end position="76"/>
    </location>
</feature>
<gene>
    <name evidence="3" type="ORF">KSP40_PGU013581</name>
</gene>
<dbReference type="InterPro" id="IPR036867">
    <property type="entry name" value="R3H_dom_sf"/>
</dbReference>
<dbReference type="PROSITE" id="PS51061">
    <property type="entry name" value="R3H"/>
    <property type="match status" value="1"/>
</dbReference>
<dbReference type="InterPro" id="IPR001374">
    <property type="entry name" value="R3H_dom"/>
</dbReference>
<evidence type="ECO:0000256" key="1">
    <source>
        <dbReference type="SAM" id="Phobius"/>
    </source>
</evidence>
<dbReference type="CDD" id="cd02325">
    <property type="entry name" value="R3H"/>
    <property type="match status" value="1"/>
</dbReference>
<evidence type="ECO:0000259" key="2">
    <source>
        <dbReference type="PROSITE" id="PS51061"/>
    </source>
</evidence>
<dbReference type="Pfam" id="PF01424">
    <property type="entry name" value="R3H"/>
    <property type="match status" value="1"/>
</dbReference>
<keyword evidence="1" id="KW-0472">Membrane</keyword>
<dbReference type="SUPFAM" id="SSF82708">
    <property type="entry name" value="R3H domain"/>
    <property type="match status" value="1"/>
</dbReference>
<protein>
    <recommendedName>
        <fullName evidence="2">R3H domain-containing protein</fullName>
    </recommendedName>
</protein>
<dbReference type="EMBL" id="JBBWWR010000021">
    <property type="protein sequence ID" value="KAK8938074.1"/>
    <property type="molecule type" value="Genomic_DNA"/>
</dbReference>
<reference evidence="3 4" key="1">
    <citation type="journal article" date="2022" name="Nat. Plants">
        <title>Genomes of leafy and leafless Platanthera orchids illuminate the evolution of mycoheterotrophy.</title>
        <authorList>
            <person name="Li M.H."/>
            <person name="Liu K.W."/>
            <person name="Li Z."/>
            <person name="Lu H.C."/>
            <person name="Ye Q.L."/>
            <person name="Zhang D."/>
            <person name="Wang J.Y."/>
            <person name="Li Y.F."/>
            <person name="Zhong Z.M."/>
            <person name="Liu X."/>
            <person name="Yu X."/>
            <person name="Liu D.K."/>
            <person name="Tu X.D."/>
            <person name="Liu B."/>
            <person name="Hao Y."/>
            <person name="Liao X.Y."/>
            <person name="Jiang Y.T."/>
            <person name="Sun W.H."/>
            <person name="Chen J."/>
            <person name="Chen Y.Q."/>
            <person name="Ai Y."/>
            <person name="Zhai J.W."/>
            <person name="Wu S.S."/>
            <person name="Zhou Z."/>
            <person name="Hsiao Y.Y."/>
            <person name="Wu W.L."/>
            <person name="Chen Y.Y."/>
            <person name="Lin Y.F."/>
            <person name="Hsu J.L."/>
            <person name="Li C.Y."/>
            <person name="Wang Z.W."/>
            <person name="Zhao X."/>
            <person name="Zhong W.Y."/>
            <person name="Ma X.K."/>
            <person name="Ma L."/>
            <person name="Huang J."/>
            <person name="Chen G.Z."/>
            <person name="Huang M.Z."/>
            <person name="Huang L."/>
            <person name="Peng D.H."/>
            <person name="Luo Y.B."/>
            <person name="Zou S.Q."/>
            <person name="Chen S.P."/>
            <person name="Lan S."/>
            <person name="Tsai W.C."/>
            <person name="Van de Peer Y."/>
            <person name="Liu Z.J."/>
        </authorList>
    </citation>
    <scope>NUCLEOTIDE SEQUENCE [LARGE SCALE GENOMIC DNA]</scope>
    <source>
        <strain evidence="3">Lor288</strain>
    </source>
</reference>
<feature type="transmembrane region" description="Helical" evidence="1">
    <location>
        <begin position="78"/>
        <end position="103"/>
    </location>
</feature>
<keyword evidence="1" id="KW-1133">Transmembrane helix</keyword>
<name>A0ABR2LD88_9ASPA</name>